<gene>
    <name evidence="2" type="ORF">BTMF_LOCUS10504</name>
</gene>
<dbReference type="EMBL" id="UZAG01017633">
    <property type="protein sequence ID" value="VDO35748.1"/>
    <property type="molecule type" value="Genomic_DNA"/>
</dbReference>
<evidence type="ECO:0000313" key="4">
    <source>
        <dbReference type="WBParaSite" id="BTMF_0001249001-mRNA-1"/>
    </source>
</evidence>
<evidence type="ECO:0000313" key="3">
    <source>
        <dbReference type="Proteomes" id="UP000280834"/>
    </source>
</evidence>
<proteinExistence type="predicted"/>
<feature type="transmembrane region" description="Helical" evidence="1">
    <location>
        <begin position="73"/>
        <end position="95"/>
    </location>
</feature>
<dbReference type="AlphaFoldDB" id="A0A0R3QXL8"/>
<protein>
    <submittedName>
        <fullName evidence="4">Transmembrane protein</fullName>
    </submittedName>
</protein>
<organism evidence="4">
    <name type="scientific">Brugia timori</name>
    <dbReference type="NCBI Taxonomy" id="42155"/>
    <lineage>
        <taxon>Eukaryota</taxon>
        <taxon>Metazoa</taxon>
        <taxon>Ecdysozoa</taxon>
        <taxon>Nematoda</taxon>
        <taxon>Chromadorea</taxon>
        <taxon>Rhabditida</taxon>
        <taxon>Spirurina</taxon>
        <taxon>Spiruromorpha</taxon>
        <taxon>Filarioidea</taxon>
        <taxon>Onchocercidae</taxon>
        <taxon>Brugia</taxon>
    </lineage>
</organism>
<keyword evidence="1" id="KW-1133">Transmembrane helix</keyword>
<reference evidence="4" key="1">
    <citation type="submission" date="2017-02" db="UniProtKB">
        <authorList>
            <consortium name="WormBaseParasite"/>
        </authorList>
    </citation>
    <scope>IDENTIFICATION</scope>
</reference>
<keyword evidence="1" id="KW-0812">Transmembrane</keyword>
<dbReference type="Proteomes" id="UP000280834">
    <property type="component" value="Unassembled WGS sequence"/>
</dbReference>
<keyword evidence="3" id="KW-1185">Reference proteome</keyword>
<dbReference type="WBParaSite" id="BTMF_0001249001-mRNA-1">
    <property type="protein sequence ID" value="BTMF_0001249001-mRNA-1"/>
    <property type="gene ID" value="BTMF_0001249001"/>
</dbReference>
<accession>A0A0R3QXL8</accession>
<name>A0A0R3QXL8_9BILA</name>
<sequence length="170" mass="19564">MLVIKKKNFKAITSHPSISSLSSLSHNICRSHARCQIIDHILRRVISEITILHVRDIHLRLNMAEMRWYGEHISIAVCPRLTFLSLLLLVFFCWISKRTIAMRLNPERIAARLQIEREMEMDKLVKMGRNRRQLATPKEISISVFPGIAFPAEIVFASVAILDDFACTRG</sequence>
<keyword evidence="1" id="KW-0472">Membrane</keyword>
<evidence type="ECO:0000313" key="2">
    <source>
        <dbReference type="EMBL" id="VDO35748.1"/>
    </source>
</evidence>
<reference evidence="2 3" key="2">
    <citation type="submission" date="2018-11" db="EMBL/GenBank/DDBJ databases">
        <authorList>
            <consortium name="Pathogen Informatics"/>
        </authorList>
    </citation>
    <scope>NUCLEOTIDE SEQUENCE [LARGE SCALE GENOMIC DNA]</scope>
</reference>
<evidence type="ECO:0000256" key="1">
    <source>
        <dbReference type="SAM" id="Phobius"/>
    </source>
</evidence>